<keyword evidence="4" id="KW-0238">DNA-binding</keyword>
<dbReference type="HOGENOM" id="CLU_1300026_0_0_1"/>
<dbReference type="STRING" id="935791.I3EH96"/>
<keyword evidence="10" id="KW-1185">Reference proteome</keyword>
<evidence type="ECO:0000256" key="7">
    <source>
        <dbReference type="SAM" id="Coils"/>
    </source>
</evidence>
<dbReference type="PANTHER" id="PTHR12749">
    <property type="entry name" value="EXCISION REPAIR CROSS-COMPLEMENTING 1 ERCC1"/>
    <property type="match status" value="1"/>
</dbReference>
<dbReference type="GO" id="GO:0070522">
    <property type="term" value="C:ERCC4-ERCC1 complex"/>
    <property type="evidence" value="ECO:0007669"/>
    <property type="project" value="TreeGrafter"/>
</dbReference>
<keyword evidence="3" id="KW-0227">DNA damage</keyword>
<dbReference type="Proteomes" id="UP000002872">
    <property type="component" value="Unassembled WGS sequence"/>
</dbReference>
<evidence type="ECO:0000256" key="5">
    <source>
        <dbReference type="ARBA" id="ARBA00023204"/>
    </source>
</evidence>
<dbReference type="InterPro" id="IPR047260">
    <property type="entry name" value="ERCC1-like_central_dom"/>
</dbReference>
<evidence type="ECO:0000259" key="8">
    <source>
        <dbReference type="Pfam" id="PF03834"/>
    </source>
</evidence>
<evidence type="ECO:0000256" key="6">
    <source>
        <dbReference type="ARBA" id="ARBA00023242"/>
    </source>
</evidence>
<evidence type="ECO:0000313" key="9">
    <source>
        <dbReference type="EMBL" id="EIJ88593.1"/>
    </source>
</evidence>
<dbReference type="SUPFAM" id="SSF52980">
    <property type="entry name" value="Restriction endonuclease-like"/>
    <property type="match status" value="1"/>
</dbReference>
<comment type="subcellular location">
    <subcellularLocation>
        <location evidence="1">Nucleus</location>
    </subcellularLocation>
</comment>
<dbReference type="GO" id="GO:0000110">
    <property type="term" value="C:nucleotide-excision repair factor 1 complex"/>
    <property type="evidence" value="ECO:0007669"/>
    <property type="project" value="TreeGrafter"/>
</dbReference>
<dbReference type="OrthoDB" id="10262814at2759"/>
<dbReference type="GO" id="GO:0003697">
    <property type="term" value="F:single-stranded DNA binding"/>
    <property type="evidence" value="ECO:0007669"/>
    <property type="project" value="TreeGrafter"/>
</dbReference>
<dbReference type="FunCoup" id="I3EH96">
    <property type="interactions" value="40"/>
</dbReference>
<feature type="coiled-coil region" evidence="7">
    <location>
        <begin position="121"/>
        <end position="148"/>
    </location>
</feature>
<dbReference type="GO" id="GO:0006312">
    <property type="term" value="P:mitotic recombination"/>
    <property type="evidence" value="ECO:0007669"/>
    <property type="project" value="TreeGrafter"/>
</dbReference>
<reference evidence="9" key="1">
    <citation type="submission" date="2011-01" db="EMBL/GenBank/DDBJ databases">
        <title>The Genome Sequence of Nematocida parisii strain ERTm3.</title>
        <authorList>
            <consortium name="The Broad Institute Genome Sequencing Platform"/>
            <consortium name="The Broad Institute Genome Sequencing Center for Infectious Disease"/>
            <person name="Cuomo C."/>
            <person name="Troemel E."/>
            <person name="Young S.K."/>
            <person name="Zeng Q."/>
            <person name="Gargeya S."/>
            <person name="Fitzgerald M."/>
            <person name="Haas B."/>
            <person name="Abouelleil A."/>
            <person name="Alvarado L."/>
            <person name="Arachchi H.M."/>
            <person name="Berlin A."/>
            <person name="Chapman S.B."/>
            <person name="Gearin G."/>
            <person name="Goldberg J."/>
            <person name="Griggs A."/>
            <person name="Gujja S."/>
            <person name="Hansen M."/>
            <person name="Heiman D."/>
            <person name="Howarth C."/>
            <person name="Larimer J."/>
            <person name="Lui A."/>
            <person name="MacDonald P.J.P."/>
            <person name="McCowen C."/>
            <person name="Montmayeur A."/>
            <person name="Murphy C."/>
            <person name="Neiman D."/>
            <person name="Pearson M."/>
            <person name="Priest M."/>
            <person name="Roberts A."/>
            <person name="Saif S."/>
            <person name="Shea T."/>
            <person name="Sisk P."/>
            <person name="Stolte C."/>
            <person name="Sykes S."/>
            <person name="Wortman J."/>
            <person name="Nusbaum C."/>
            <person name="Birren B."/>
        </authorList>
    </citation>
    <scope>NUCLEOTIDE SEQUENCE</scope>
    <source>
        <strain evidence="9">ERTm3</strain>
    </source>
</reference>
<dbReference type="PANTHER" id="PTHR12749:SF0">
    <property type="entry name" value="DNA EXCISION REPAIR PROTEIN ERCC-1"/>
    <property type="match status" value="1"/>
</dbReference>
<dbReference type="Gene3D" id="3.40.50.10130">
    <property type="match status" value="1"/>
</dbReference>
<dbReference type="InterPro" id="IPR011335">
    <property type="entry name" value="Restrct_endonuc-II-like"/>
</dbReference>
<name>I3EH96_NEMP3</name>
<comment type="similarity">
    <text evidence="2">Belongs to the ERCC1/RAD10/SWI10 family.</text>
</comment>
<keyword evidence="6" id="KW-0539">Nucleus</keyword>
<dbReference type="EMBL" id="GL870878">
    <property type="protein sequence ID" value="EIJ88593.1"/>
    <property type="molecule type" value="Genomic_DNA"/>
</dbReference>
<sequence>MRVSELQKGNILITHIKRVPIEYKYTVFDYEPGEYFGVLHITLHLHISSPQYIFNRIERIKDTKSTRVPIILLLINQDITTLSTSSVFTKLQIDCISLNIRIIPAYTPVECAKYIENMHLYKNELVHLRNYQRTLNQAKRELSDKLSTEGSVRKLLFIRSIPKITKSDGILLLSTRTISGVLNDSIMHKLSHENGIGKLKESSVRDFFMQKFN</sequence>
<evidence type="ECO:0000256" key="2">
    <source>
        <dbReference type="ARBA" id="ARBA00008283"/>
    </source>
</evidence>
<keyword evidence="7" id="KW-0175">Coiled coil</keyword>
<dbReference type="AlphaFoldDB" id="I3EH96"/>
<dbReference type="GO" id="GO:0006302">
    <property type="term" value="P:double-strand break repair"/>
    <property type="evidence" value="ECO:0007669"/>
    <property type="project" value="UniProtKB-ARBA"/>
</dbReference>
<evidence type="ECO:0000256" key="1">
    <source>
        <dbReference type="ARBA" id="ARBA00004123"/>
    </source>
</evidence>
<dbReference type="Pfam" id="PF03834">
    <property type="entry name" value="Rad10"/>
    <property type="match status" value="1"/>
</dbReference>
<dbReference type="GO" id="GO:0070914">
    <property type="term" value="P:UV-damage excision repair"/>
    <property type="evidence" value="ECO:0007669"/>
    <property type="project" value="TreeGrafter"/>
</dbReference>
<dbReference type="InParanoid" id="I3EH96"/>
<dbReference type="InterPro" id="IPR004579">
    <property type="entry name" value="ERCC1/RAD10/SWI10"/>
</dbReference>
<accession>I3EH96</accession>
<feature type="domain" description="ERCC1-like central" evidence="8">
    <location>
        <begin position="2"/>
        <end position="118"/>
    </location>
</feature>
<proteinExistence type="inferred from homology"/>
<evidence type="ECO:0000256" key="4">
    <source>
        <dbReference type="ARBA" id="ARBA00023125"/>
    </source>
</evidence>
<protein>
    <recommendedName>
        <fullName evidence="8">ERCC1-like central domain-containing protein</fullName>
    </recommendedName>
</protein>
<dbReference type="GO" id="GO:0003684">
    <property type="term" value="F:damaged DNA binding"/>
    <property type="evidence" value="ECO:0007669"/>
    <property type="project" value="InterPro"/>
</dbReference>
<gene>
    <name evidence="9" type="ORF">NEQG_01283</name>
</gene>
<organism evidence="9 10">
    <name type="scientific">Nematocida parisii (strain ERTm3)</name>
    <name type="common">Nematode killer fungus</name>
    <dbReference type="NCBI Taxonomy" id="935791"/>
    <lineage>
        <taxon>Eukaryota</taxon>
        <taxon>Fungi</taxon>
        <taxon>Fungi incertae sedis</taxon>
        <taxon>Microsporidia</taxon>
        <taxon>Nematocida</taxon>
    </lineage>
</organism>
<evidence type="ECO:0000313" key="10">
    <source>
        <dbReference type="Proteomes" id="UP000002872"/>
    </source>
</evidence>
<evidence type="ECO:0000256" key="3">
    <source>
        <dbReference type="ARBA" id="ARBA00022763"/>
    </source>
</evidence>
<keyword evidence="5" id="KW-0234">DNA repair</keyword>
<dbReference type="VEuPathDB" id="MicrosporidiaDB:NEQG_01283"/>
<dbReference type="OMA" id="VECAKYI"/>